<accession>A0A1W0WMN4</accession>
<feature type="signal peptide" evidence="7">
    <location>
        <begin position="1"/>
        <end position="25"/>
    </location>
</feature>
<keyword evidence="5 7" id="KW-0482">Metalloprotease</keyword>
<sequence>MNASMFAVLFLALFLLLDHGLGVSARKWDTISSLWPNAVVPYKVSKSVKNVDSKGILRQTMDEIEAVSCIKFVPRKDERDFLDISAGFDCSTVTGHRGQAQVLVLQIPFCLERRKLLRQLLHTLGLPNEQLRPDRDDHVKINWGNINPLDATLFFTKLNTTDLPLSELPYDYNSILHADANYRALKPTEPTIIPLEAGTTVGKATGLSALDIAKLNVLYC</sequence>
<dbReference type="PRINTS" id="PR00480">
    <property type="entry name" value="ASTACIN"/>
</dbReference>
<keyword evidence="3 7" id="KW-0378">Hydrolase</keyword>
<dbReference type="AlphaFoldDB" id="A0A1W0WMN4"/>
<dbReference type="GO" id="GO:0008270">
    <property type="term" value="F:zinc ion binding"/>
    <property type="evidence" value="ECO:0007669"/>
    <property type="project" value="InterPro"/>
</dbReference>
<dbReference type="OrthoDB" id="291007at2759"/>
<feature type="domain" description="Peptidase M12A" evidence="8">
    <location>
        <begin position="29"/>
        <end position="220"/>
    </location>
</feature>
<dbReference type="GO" id="GO:0006508">
    <property type="term" value="P:proteolysis"/>
    <property type="evidence" value="ECO:0007669"/>
    <property type="project" value="UniProtKB-KW"/>
</dbReference>
<dbReference type="EC" id="3.4.24.-" evidence="7"/>
<name>A0A1W0WMN4_HYPEX</name>
<keyword evidence="7" id="KW-0732">Signal</keyword>
<dbReference type="SUPFAM" id="SSF55486">
    <property type="entry name" value="Metalloproteases ('zincins'), catalytic domain"/>
    <property type="match status" value="1"/>
</dbReference>
<dbReference type="EMBL" id="MTYJ01000074">
    <property type="protein sequence ID" value="OQV16480.1"/>
    <property type="molecule type" value="Genomic_DNA"/>
</dbReference>
<evidence type="ECO:0000256" key="7">
    <source>
        <dbReference type="RuleBase" id="RU361183"/>
    </source>
</evidence>
<comment type="caution">
    <text evidence="6">Lacks conserved residue(s) required for the propagation of feature annotation.</text>
</comment>
<evidence type="ECO:0000256" key="3">
    <source>
        <dbReference type="ARBA" id="ARBA00022801"/>
    </source>
</evidence>
<dbReference type="PANTHER" id="PTHR10127">
    <property type="entry name" value="DISCOIDIN, CUB, EGF, LAMININ , AND ZINC METALLOPROTEASE DOMAIN CONTAINING"/>
    <property type="match status" value="1"/>
</dbReference>
<evidence type="ECO:0000313" key="9">
    <source>
        <dbReference type="EMBL" id="OQV16480.1"/>
    </source>
</evidence>
<comment type="caution">
    <text evidence="9">The sequence shown here is derived from an EMBL/GenBank/DDBJ whole genome shotgun (WGS) entry which is preliminary data.</text>
</comment>
<keyword evidence="1 7" id="KW-0645">Protease</keyword>
<dbReference type="InterPro" id="IPR006026">
    <property type="entry name" value="Peptidase_Metallo"/>
</dbReference>
<evidence type="ECO:0000256" key="4">
    <source>
        <dbReference type="ARBA" id="ARBA00022833"/>
    </source>
</evidence>
<dbReference type="PROSITE" id="PS51864">
    <property type="entry name" value="ASTACIN"/>
    <property type="match status" value="1"/>
</dbReference>
<organism evidence="9 10">
    <name type="scientific">Hypsibius exemplaris</name>
    <name type="common">Freshwater tardigrade</name>
    <dbReference type="NCBI Taxonomy" id="2072580"/>
    <lineage>
        <taxon>Eukaryota</taxon>
        <taxon>Metazoa</taxon>
        <taxon>Ecdysozoa</taxon>
        <taxon>Tardigrada</taxon>
        <taxon>Eutardigrada</taxon>
        <taxon>Parachela</taxon>
        <taxon>Hypsibioidea</taxon>
        <taxon>Hypsibiidae</taxon>
        <taxon>Hypsibius</taxon>
    </lineage>
</organism>
<gene>
    <name evidence="9" type="ORF">BV898_09470</name>
</gene>
<keyword evidence="4 7" id="KW-0862">Zinc</keyword>
<dbReference type="SMART" id="SM00235">
    <property type="entry name" value="ZnMc"/>
    <property type="match status" value="1"/>
</dbReference>
<dbReference type="Proteomes" id="UP000192578">
    <property type="component" value="Unassembled WGS sequence"/>
</dbReference>
<dbReference type="Gene3D" id="3.40.390.10">
    <property type="entry name" value="Collagenase (Catalytic Domain)"/>
    <property type="match status" value="1"/>
</dbReference>
<dbReference type="PANTHER" id="PTHR10127:SF780">
    <property type="entry name" value="METALLOENDOPEPTIDASE"/>
    <property type="match status" value="1"/>
</dbReference>
<evidence type="ECO:0000256" key="1">
    <source>
        <dbReference type="ARBA" id="ARBA00022670"/>
    </source>
</evidence>
<reference evidence="10" key="1">
    <citation type="submission" date="2017-01" db="EMBL/GenBank/DDBJ databases">
        <title>Comparative genomics of anhydrobiosis in the tardigrade Hypsibius dujardini.</title>
        <authorList>
            <person name="Yoshida Y."/>
            <person name="Koutsovoulos G."/>
            <person name="Laetsch D."/>
            <person name="Stevens L."/>
            <person name="Kumar S."/>
            <person name="Horikawa D."/>
            <person name="Ishino K."/>
            <person name="Komine S."/>
            <person name="Tomita M."/>
            <person name="Blaxter M."/>
            <person name="Arakawa K."/>
        </authorList>
    </citation>
    <scope>NUCLEOTIDE SEQUENCE [LARGE SCALE GENOMIC DNA]</scope>
    <source>
        <strain evidence="10">Z151</strain>
    </source>
</reference>
<dbReference type="InterPro" id="IPR024079">
    <property type="entry name" value="MetalloPept_cat_dom_sf"/>
</dbReference>
<keyword evidence="2 7" id="KW-0479">Metal-binding</keyword>
<keyword evidence="10" id="KW-1185">Reference proteome</keyword>
<dbReference type="Pfam" id="PF01400">
    <property type="entry name" value="Astacin"/>
    <property type="match status" value="1"/>
</dbReference>
<protein>
    <recommendedName>
        <fullName evidence="7">Metalloendopeptidase</fullName>
        <ecNumber evidence="7">3.4.24.-</ecNumber>
    </recommendedName>
</protein>
<evidence type="ECO:0000259" key="8">
    <source>
        <dbReference type="PROSITE" id="PS51864"/>
    </source>
</evidence>
<evidence type="ECO:0000256" key="6">
    <source>
        <dbReference type="PROSITE-ProRule" id="PRU01211"/>
    </source>
</evidence>
<proteinExistence type="predicted"/>
<evidence type="ECO:0000256" key="5">
    <source>
        <dbReference type="ARBA" id="ARBA00023049"/>
    </source>
</evidence>
<evidence type="ECO:0000256" key="2">
    <source>
        <dbReference type="ARBA" id="ARBA00022723"/>
    </source>
</evidence>
<dbReference type="GO" id="GO:0004222">
    <property type="term" value="F:metalloendopeptidase activity"/>
    <property type="evidence" value="ECO:0007669"/>
    <property type="project" value="UniProtKB-UniRule"/>
</dbReference>
<dbReference type="InterPro" id="IPR001506">
    <property type="entry name" value="Peptidase_M12A"/>
</dbReference>
<feature type="chain" id="PRO_5011817634" description="Metalloendopeptidase" evidence="7">
    <location>
        <begin position="26"/>
        <end position="220"/>
    </location>
</feature>
<comment type="cofactor">
    <cofactor evidence="7">
        <name>Zn(2+)</name>
        <dbReference type="ChEBI" id="CHEBI:29105"/>
    </cofactor>
    <text evidence="7">Binds 1 zinc ion per subunit.</text>
</comment>
<evidence type="ECO:0000313" key="10">
    <source>
        <dbReference type="Proteomes" id="UP000192578"/>
    </source>
</evidence>